<name>A0A0H2QZG6_9AGAM</name>
<evidence type="ECO:0000256" key="1">
    <source>
        <dbReference type="SAM" id="MobiDB-lite"/>
    </source>
</evidence>
<proteinExistence type="predicted"/>
<evidence type="ECO:0000313" key="3">
    <source>
        <dbReference type="Proteomes" id="UP000053477"/>
    </source>
</evidence>
<dbReference type="PANTHER" id="PTHR33096:SF1">
    <property type="entry name" value="CXC1-LIKE CYSTEINE CLUSTER ASSOCIATED WITH KDZ TRANSPOSASES DOMAIN-CONTAINING PROTEIN"/>
    <property type="match status" value="1"/>
</dbReference>
<sequence length="593" mass="67794">EKSPCTDRWTNLAQESKKKMWGVFEETGIFIGACRHGIVMAICDMIRSGELAKYPIAIVNKLIEVFGKGILTGYDIGCGFSSTANNSPLFGPILRQADAHFCVNAFHGHAHCRKCQLNWHPTYIEGTGLEDFETCERVFSESNRVAGTTRNALVFHRRQAIVRHFDRWNWDKYTELSKFICSNYAQAIETLNTLLPAFEEKKAELGIESNETVRRWYEGERGYLQGMQDAPKLDKLAMEYVKTLKDLEIAKQRAADMRVQWQSIPVEQLRDGTFYANESSSTRRKETTQKHGYEQVVTLQNAALDYEAKLGIDERWEPDFEEWKEACRAQNEQDYQKAVDRLEYLVVSRMFELSKLNRAGTGYKMRKHITKALKSRSKAIRTAVKRYNTAAQNLEPPRAELEIDQVLEYVFIAEFDLLRDSRAGISQKEWATPAAHEVSSMYFKIERAKEEQKRCNVEARRLRTFVEDSERAMETATSWLKTNSPALATQMQRQLDILRAVNQVHRERLIALEGKADFTGEAGPGERVANVFRDLAANPPILPAYTRVRAEDLIALGNPEAERAAEEDSGEDDEDTEDDEISAGLDILQITEE</sequence>
<protein>
    <recommendedName>
        <fullName evidence="4">CxC2-like cysteine cluster KDZ transposase-associated domain-containing protein</fullName>
    </recommendedName>
</protein>
<accession>A0A0H2QZG6</accession>
<evidence type="ECO:0000313" key="2">
    <source>
        <dbReference type="EMBL" id="KLO04377.1"/>
    </source>
</evidence>
<dbReference type="AlphaFoldDB" id="A0A0H2QZG6"/>
<dbReference type="InterPro" id="IPR040521">
    <property type="entry name" value="KDZ"/>
</dbReference>
<dbReference type="Pfam" id="PF18758">
    <property type="entry name" value="KDZ"/>
    <property type="match status" value="1"/>
</dbReference>
<dbReference type="STRING" id="27342.A0A0H2QZG6"/>
<keyword evidence="3" id="KW-1185">Reference proteome</keyword>
<dbReference type="Proteomes" id="UP000053477">
    <property type="component" value="Unassembled WGS sequence"/>
</dbReference>
<dbReference type="OrthoDB" id="3251205at2759"/>
<feature type="non-terminal residue" evidence="2">
    <location>
        <position position="1"/>
    </location>
</feature>
<organism evidence="2 3">
    <name type="scientific">Schizopora paradoxa</name>
    <dbReference type="NCBI Taxonomy" id="27342"/>
    <lineage>
        <taxon>Eukaryota</taxon>
        <taxon>Fungi</taxon>
        <taxon>Dikarya</taxon>
        <taxon>Basidiomycota</taxon>
        <taxon>Agaricomycotina</taxon>
        <taxon>Agaricomycetes</taxon>
        <taxon>Hymenochaetales</taxon>
        <taxon>Schizoporaceae</taxon>
        <taxon>Schizopora</taxon>
    </lineage>
</organism>
<feature type="region of interest" description="Disordered" evidence="1">
    <location>
        <begin position="557"/>
        <end position="593"/>
    </location>
</feature>
<reference evidence="2 3" key="1">
    <citation type="submission" date="2015-04" db="EMBL/GenBank/DDBJ databases">
        <title>Complete genome sequence of Schizopora paradoxa KUC8140, a cosmopolitan wood degrader in East Asia.</title>
        <authorList>
            <consortium name="DOE Joint Genome Institute"/>
            <person name="Min B."/>
            <person name="Park H."/>
            <person name="Jang Y."/>
            <person name="Kim J.-J."/>
            <person name="Kim K.H."/>
            <person name="Pangilinan J."/>
            <person name="Lipzen A."/>
            <person name="Riley R."/>
            <person name="Grigoriev I.V."/>
            <person name="Spatafora J.W."/>
            <person name="Choi I.-G."/>
        </authorList>
    </citation>
    <scope>NUCLEOTIDE SEQUENCE [LARGE SCALE GENOMIC DNA]</scope>
    <source>
        <strain evidence="2 3">KUC8140</strain>
    </source>
</reference>
<feature type="compositionally biased region" description="Acidic residues" evidence="1">
    <location>
        <begin position="567"/>
        <end position="581"/>
    </location>
</feature>
<dbReference type="EMBL" id="KQ086568">
    <property type="protein sequence ID" value="KLO04377.1"/>
    <property type="molecule type" value="Genomic_DNA"/>
</dbReference>
<gene>
    <name evidence="2" type="ORF">SCHPADRAFT_840684</name>
</gene>
<dbReference type="InParanoid" id="A0A0H2QZG6"/>
<evidence type="ECO:0008006" key="4">
    <source>
        <dbReference type="Google" id="ProtNLM"/>
    </source>
</evidence>
<dbReference type="PANTHER" id="PTHR33096">
    <property type="entry name" value="CXC2 DOMAIN-CONTAINING PROTEIN"/>
    <property type="match status" value="1"/>
</dbReference>